<gene>
    <name evidence="1" type="ORF">B0H17DRAFT_1204294</name>
</gene>
<comment type="caution">
    <text evidence="1">The sequence shown here is derived from an EMBL/GenBank/DDBJ whole genome shotgun (WGS) entry which is preliminary data.</text>
</comment>
<evidence type="ECO:0000313" key="1">
    <source>
        <dbReference type="EMBL" id="KAJ7686393.1"/>
    </source>
</evidence>
<dbReference type="EMBL" id="JARKIE010000096">
    <property type="protein sequence ID" value="KAJ7686393.1"/>
    <property type="molecule type" value="Genomic_DNA"/>
</dbReference>
<proteinExistence type="predicted"/>
<keyword evidence="2" id="KW-1185">Reference proteome</keyword>
<dbReference type="Proteomes" id="UP001221757">
    <property type="component" value="Unassembled WGS sequence"/>
</dbReference>
<sequence>MFHHCSNVTIAGGIFNVWERPRSPPSDFRTIRLGDLNLLTQMGNEEALTSDVVERRGAALVQRKVTAGTRKIYRARIFGNQDPMTAVVYEGSQFGKVSNLCNTKKAR</sequence>
<dbReference type="AlphaFoldDB" id="A0AAD7D9J5"/>
<protein>
    <submittedName>
        <fullName evidence="1">Uncharacterized protein</fullName>
    </submittedName>
</protein>
<evidence type="ECO:0000313" key="2">
    <source>
        <dbReference type="Proteomes" id="UP001221757"/>
    </source>
</evidence>
<name>A0AAD7D9J5_MYCRO</name>
<organism evidence="1 2">
    <name type="scientific">Mycena rosella</name>
    <name type="common">Pink bonnet</name>
    <name type="synonym">Agaricus rosellus</name>
    <dbReference type="NCBI Taxonomy" id="1033263"/>
    <lineage>
        <taxon>Eukaryota</taxon>
        <taxon>Fungi</taxon>
        <taxon>Dikarya</taxon>
        <taxon>Basidiomycota</taxon>
        <taxon>Agaricomycotina</taxon>
        <taxon>Agaricomycetes</taxon>
        <taxon>Agaricomycetidae</taxon>
        <taxon>Agaricales</taxon>
        <taxon>Marasmiineae</taxon>
        <taxon>Mycenaceae</taxon>
        <taxon>Mycena</taxon>
    </lineage>
</organism>
<reference evidence="1" key="1">
    <citation type="submission" date="2023-03" db="EMBL/GenBank/DDBJ databases">
        <title>Massive genome expansion in bonnet fungi (Mycena s.s.) driven by repeated elements and novel gene families across ecological guilds.</title>
        <authorList>
            <consortium name="Lawrence Berkeley National Laboratory"/>
            <person name="Harder C.B."/>
            <person name="Miyauchi S."/>
            <person name="Viragh M."/>
            <person name="Kuo A."/>
            <person name="Thoen E."/>
            <person name="Andreopoulos B."/>
            <person name="Lu D."/>
            <person name="Skrede I."/>
            <person name="Drula E."/>
            <person name="Henrissat B."/>
            <person name="Morin E."/>
            <person name="Kohler A."/>
            <person name="Barry K."/>
            <person name="LaButti K."/>
            <person name="Morin E."/>
            <person name="Salamov A."/>
            <person name="Lipzen A."/>
            <person name="Mereny Z."/>
            <person name="Hegedus B."/>
            <person name="Baldrian P."/>
            <person name="Stursova M."/>
            <person name="Weitz H."/>
            <person name="Taylor A."/>
            <person name="Grigoriev I.V."/>
            <person name="Nagy L.G."/>
            <person name="Martin F."/>
            <person name="Kauserud H."/>
        </authorList>
    </citation>
    <scope>NUCLEOTIDE SEQUENCE</scope>
    <source>
        <strain evidence="1">CBHHK067</strain>
    </source>
</reference>
<accession>A0AAD7D9J5</accession>